<name>A0A4Y2AJ56_ARAVE</name>
<sequence length="103" mass="11620">MYLKDGRCNSWSAETGVPVAITGHDPTPPEGRTLYHRQRASPSHYYTHQGSETPLTYPAVSHLRTRGDPQCNNILCNSELIGKTLKGGRLYFLYGNEWVQVTR</sequence>
<evidence type="ECO:0000313" key="2">
    <source>
        <dbReference type="Proteomes" id="UP000499080"/>
    </source>
</evidence>
<organism evidence="1 2">
    <name type="scientific">Araneus ventricosus</name>
    <name type="common">Orbweaver spider</name>
    <name type="synonym">Epeira ventricosa</name>
    <dbReference type="NCBI Taxonomy" id="182803"/>
    <lineage>
        <taxon>Eukaryota</taxon>
        <taxon>Metazoa</taxon>
        <taxon>Ecdysozoa</taxon>
        <taxon>Arthropoda</taxon>
        <taxon>Chelicerata</taxon>
        <taxon>Arachnida</taxon>
        <taxon>Araneae</taxon>
        <taxon>Araneomorphae</taxon>
        <taxon>Entelegynae</taxon>
        <taxon>Araneoidea</taxon>
        <taxon>Araneidae</taxon>
        <taxon>Araneus</taxon>
    </lineage>
</organism>
<reference evidence="1 2" key="1">
    <citation type="journal article" date="2019" name="Sci. Rep.">
        <title>Orb-weaving spider Araneus ventricosus genome elucidates the spidroin gene catalogue.</title>
        <authorList>
            <person name="Kono N."/>
            <person name="Nakamura H."/>
            <person name="Ohtoshi R."/>
            <person name="Moran D.A.P."/>
            <person name="Shinohara A."/>
            <person name="Yoshida Y."/>
            <person name="Fujiwara M."/>
            <person name="Mori M."/>
            <person name="Tomita M."/>
            <person name="Arakawa K."/>
        </authorList>
    </citation>
    <scope>NUCLEOTIDE SEQUENCE [LARGE SCALE GENOMIC DNA]</scope>
</reference>
<protein>
    <submittedName>
        <fullName evidence="1">Uncharacterized protein</fullName>
    </submittedName>
</protein>
<keyword evidence="2" id="KW-1185">Reference proteome</keyword>
<proteinExistence type="predicted"/>
<dbReference type="AlphaFoldDB" id="A0A4Y2AJ56"/>
<dbReference type="EMBL" id="BGPR01000017">
    <property type="protein sequence ID" value="GBL78974.1"/>
    <property type="molecule type" value="Genomic_DNA"/>
</dbReference>
<gene>
    <name evidence="1" type="ORF">AVEN_48937_1</name>
</gene>
<evidence type="ECO:0000313" key="1">
    <source>
        <dbReference type="EMBL" id="GBL78974.1"/>
    </source>
</evidence>
<accession>A0A4Y2AJ56</accession>
<comment type="caution">
    <text evidence="1">The sequence shown here is derived from an EMBL/GenBank/DDBJ whole genome shotgun (WGS) entry which is preliminary data.</text>
</comment>
<dbReference type="Proteomes" id="UP000499080">
    <property type="component" value="Unassembled WGS sequence"/>
</dbReference>